<sequence>MQMSPITINLATVMNEWLKKSVLIGEAHNLDHIVNLPTSLLMNEGTKYLGGLNIALHFDKSAEVLEFLNVSTSWRDGFNRLVRADQHEIPYERTAWLKILGLPLRLWDDENFNIIVGRFGRIVSPFNKLYTRHDYSMGKACKIGVVESSDDWSPFLPAPFDKADEDSDEDEKDDVDDSRENDEEEDVISDTWMGDQNDDTKKGEIRSELSQSNNPARHESDVGGWTDNRLFWTLPMFEPKYCWLIC</sequence>
<dbReference type="EMBL" id="OX465077">
    <property type="protein sequence ID" value="CAI9268337.1"/>
    <property type="molecule type" value="Genomic_DNA"/>
</dbReference>
<feature type="region of interest" description="Disordered" evidence="1">
    <location>
        <begin position="157"/>
        <end position="221"/>
    </location>
</feature>
<evidence type="ECO:0000256" key="1">
    <source>
        <dbReference type="SAM" id="MobiDB-lite"/>
    </source>
</evidence>
<dbReference type="Proteomes" id="UP001177003">
    <property type="component" value="Chromosome 1"/>
</dbReference>
<protein>
    <recommendedName>
        <fullName evidence="4">DUF4283 domain-containing protein</fullName>
    </recommendedName>
</protein>
<accession>A0AA35YBJ2</accession>
<gene>
    <name evidence="2" type="ORF">LSALG_LOCUS8766</name>
</gene>
<evidence type="ECO:0008006" key="4">
    <source>
        <dbReference type="Google" id="ProtNLM"/>
    </source>
</evidence>
<reference evidence="2" key="1">
    <citation type="submission" date="2023-04" db="EMBL/GenBank/DDBJ databases">
        <authorList>
            <person name="Vijverberg K."/>
            <person name="Xiong W."/>
            <person name="Schranz E."/>
        </authorList>
    </citation>
    <scope>NUCLEOTIDE SEQUENCE</scope>
</reference>
<keyword evidence="3" id="KW-1185">Reference proteome</keyword>
<feature type="compositionally biased region" description="Basic and acidic residues" evidence="1">
    <location>
        <begin position="198"/>
        <end position="207"/>
    </location>
</feature>
<evidence type="ECO:0000313" key="3">
    <source>
        <dbReference type="Proteomes" id="UP001177003"/>
    </source>
</evidence>
<proteinExistence type="predicted"/>
<evidence type="ECO:0000313" key="2">
    <source>
        <dbReference type="EMBL" id="CAI9268337.1"/>
    </source>
</evidence>
<organism evidence="2 3">
    <name type="scientific">Lactuca saligna</name>
    <name type="common">Willowleaf lettuce</name>
    <dbReference type="NCBI Taxonomy" id="75948"/>
    <lineage>
        <taxon>Eukaryota</taxon>
        <taxon>Viridiplantae</taxon>
        <taxon>Streptophyta</taxon>
        <taxon>Embryophyta</taxon>
        <taxon>Tracheophyta</taxon>
        <taxon>Spermatophyta</taxon>
        <taxon>Magnoliopsida</taxon>
        <taxon>eudicotyledons</taxon>
        <taxon>Gunneridae</taxon>
        <taxon>Pentapetalae</taxon>
        <taxon>asterids</taxon>
        <taxon>campanulids</taxon>
        <taxon>Asterales</taxon>
        <taxon>Asteraceae</taxon>
        <taxon>Cichorioideae</taxon>
        <taxon>Cichorieae</taxon>
        <taxon>Lactucinae</taxon>
        <taxon>Lactuca</taxon>
    </lineage>
</organism>
<name>A0AA35YBJ2_LACSI</name>
<feature type="compositionally biased region" description="Acidic residues" evidence="1">
    <location>
        <begin position="163"/>
        <end position="188"/>
    </location>
</feature>
<dbReference type="AlphaFoldDB" id="A0AA35YBJ2"/>